<name>A0A1M5ZDF4_9FIRM</name>
<evidence type="ECO:0000313" key="5">
    <source>
        <dbReference type="EMBL" id="SHI22033.1"/>
    </source>
</evidence>
<protein>
    <submittedName>
        <fullName evidence="5">4Fe-4S binding domain-containing protein</fullName>
    </submittedName>
</protein>
<dbReference type="PROSITE" id="PS00198">
    <property type="entry name" value="4FE4S_FER_1"/>
    <property type="match status" value="1"/>
</dbReference>
<dbReference type="GO" id="GO:0051536">
    <property type="term" value="F:iron-sulfur cluster binding"/>
    <property type="evidence" value="ECO:0007669"/>
    <property type="project" value="UniProtKB-KW"/>
</dbReference>
<dbReference type="Pfam" id="PF00037">
    <property type="entry name" value="Fer4"/>
    <property type="match status" value="1"/>
</dbReference>
<gene>
    <name evidence="5" type="ORF">SAMN02745823_03539</name>
</gene>
<evidence type="ECO:0000259" key="4">
    <source>
        <dbReference type="PROSITE" id="PS51379"/>
    </source>
</evidence>
<evidence type="ECO:0000256" key="2">
    <source>
        <dbReference type="ARBA" id="ARBA00023004"/>
    </source>
</evidence>
<proteinExistence type="predicted"/>
<dbReference type="RefSeq" id="WP_084726590.1">
    <property type="nucleotide sequence ID" value="NZ_FQXV01000017.1"/>
</dbReference>
<accession>A0A1M5ZDF4</accession>
<sequence>MNREYLQQLTAEFSENSPTNYLSAKAEDVESLNKLANNFYANNFARNNYHGKESTGTELNKDKDSQYIGMRFFMPPIIAVGTAYDEGFKKLKAPEVVGPHHLMPTDWLPEAKSVISLFLPFTERVIESNTKDPNSPSWEWLFTRVDGQQHLLATGALVGDSLIQEGYKAVVPYSDDRFFMRTSRDQTELPIPAYSSNWSERHVGYITGLGTFGRSTNFISKQGACGRLISIITDWKTMPDEKDYHDIYDYCSECGACYHACPGHAISKNGKDIDKCSAYLREVGKKFAPRYGCGKCQSGIPCQIKSLVNPHC</sequence>
<keyword evidence="3" id="KW-0411">Iron-sulfur</keyword>
<dbReference type="PANTHER" id="PTHR42827:SF1">
    <property type="entry name" value="IRON-SULFUR CLUSTER-BINDING PROTEIN"/>
    <property type="match status" value="1"/>
</dbReference>
<dbReference type="GO" id="GO:0046872">
    <property type="term" value="F:metal ion binding"/>
    <property type="evidence" value="ECO:0007669"/>
    <property type="project" value="UniProtKB-KW"/>
</dbReference>
<dbReference type="OrthoDB" id="9784571at2"/>
<evidence type="ECO:0000313" key="6">
    <source>
        <dbReference type="Proteomes" id="UP000183995"/>
    </source>
</evidence>
<keyword evidence="6" id="KW-1185">Reference proteome</keyword>
<dbReference type="InterPro" id="IPR017900">
    <property type="entry name" value="4Fe4S_Fe_S_CS"/>
</dbReference>
<reference evidence="5 6" key="1">
    <citation type="submission" date="2016-11" db="EMBL/GenBank/DDBJ databases">
        <authorList>
            <person name="Jaros S."/>
            <person name="Januszkiewicz K."/>
            <person name="Wedrychowicz H."/>
        </authorList>
    </citation>
    <scope>NUCLEOTIDE SEQUENCE [LARGE SCALE GENOMIC DNA]</scope>
    <source>
        <strain evidence="5 6">DSM 10068</strain>
    </source>
</reference>
<organism evidence="5 6">
    <name type="scientific">Sporobacter termitidis DSM 10068</name>
    <dbReference type="NCBI Taxonomy" id="1123282"/>
    <lineage>
        <taxon>Bacteria</taxon>
        <taxon>Bacillati</taxon>
        <taxon>Bacillota</taxon>
        <taxon>Clostridia</taxon>
        <taxon>Eubacteriales</taxon>
        <taxon>Oscillospiraceae</taxon>
        <taxon>Sporobacter</taxon>
    </lineage>
</organism>
<dbReference type="SUPFAM" id="SSF54862">
    <property type="entry name" value="4Fe-4S ferredoxins"/>
    <property type="match status" value="1"/>
</dbReference>
<dbReference type="EMBL" id="FQXV01000017">
    <property type="protein sequence ID" value="SHI22033.1"/>
    <property type="molecule type" value="Genomic_DNA"/>
</dbReference>
<keyword evidence="1" id="KW-0479">Metal-binding</keyword>
<keyword evidence="2" id="KW-0408">Iron</keyword>
<dbReference type="PROSITE" id="PS51379">
    <property type="entry name" value="4FE4S_FER_2"/>
    <property type="match status" value="1"/>
</dbReference>
<dbReference type="Proteomes" id="UP000183995">
    <property type="component" value="Unassembled WGS sequence"/>
</dbReference>
<evidence type="ECO:0000256" key="3">
    <source>
        <dbReference type="ARBA" id="ARBA00023014"/>
    </source>
</evidence>
<feature type="domain" description="4Fe-4S ferredoxin-type" evidence="4">
    <location>
        <begin position="241"/>
        <end position="271"/>
    </location>
</feature>
<dbReference type="AlphaFoldDB" id="A0A1M5ZDF4"/>
<dbReference type="InterPro" id="IPR017896">
    <property type="entry name" value="4Fe4S_Fe-S-bd"/>
</dbReference>
<dbReference type="PANTHER" id="PTHR42827">
    <property type="entry name" value="IRON-SULFUR CLUSTER-BINDING PROTEIN-RELATED"/>
    <property type="match status" value="1"/>
</dbReference>
<dbReference type="Gene3D" id="3.30.70.20">
    <property type="match status" value="1"/>
</dbReference>
<dbReference type="STRING" id="1123282.SAMN02745823_03539"/>
<evidence type="ECO:0000256" key="1">
    <source>
        <dbReference type="ARBA" id="ARBA00022723"/>
    </source>
</evidence>